<accession>A0A240E016</accession>
<protein>
    <submittedName>
        <fullName evidence="1">Winged helix DNA-binding domain-containing protein</fullName>
    </submittedName>
</protein>
<reference evidence="2" key="1">
    <citation type="submission" date="2017-08" db="EMBL/GenBank/DDBJ databases">
        <authorList>
            <person name="Varghese N."/>
            <person name="Submissions S."/>
        </authorList>
    </citation>
    <scope>NUCLEOTIDE SEQUENCE [LARGE SCALE GENOMIC DNA]</scope>
    <source>
        <strain evidence="2">AP-Melu-1000-B4</strain>
    </source>
</reference>
<keyword evidence="1" id="KW-0238">DNA-binding</keyword>
<keyword evidence="2" id="KW-1185">Reference proteome</keyword>
<organism evidence="1 2">
    <name type="scientific">Polynucleobacter meluiroseus</name>
    <dbReference type="NCBI Taxonomy" id="1938814"/>
    <lineage>
        <taxon>Bacteria</taxon>
        <taxon>Pseudomonadati</taxon>
        <taxon>Pseudomonadota</taxon>
        <taxon>Betaproteobacteria</taxon>
        <taxon>Burkholderiales</taxon>
        <taxon>Burkholderiaceae</taxon>
        <taxon>Polynucleobacter</taxon>
    </lineage>
</organism>
<gene>
    <name evidence="1" type="ORF">SAMN06295945_1125</name>
</gene>
<name>A0A240E016_9BURK</name>
<dbReference type="InterPro" id="IPR023187">
    <property type="entry name" value="Tscrpt_reg_MarR-type_CS"/>
</dbReference>
<evidence type="ECO:0000313" key="1">
    <source>
        <dbReference type="EMBL" id="SNX28778.1"/>
    </source>
</evidence>
<dbReference type="SUPFAM" id="SSF46785">
    <property type="entry name" value="Winged helix' DNA-binding domain"/>
    <property type="match status" value="1"/>
</dbReference>
<dbReference type="RefSeq" id="WP_096673191.1">
    <property type="nucleotide sequence ID" value="NZ_OANS01000003.1"/>
</dbReference>
<dbReference type="PROSITE" id="PS01117">
    <property type="entry name" value="HTH_MARR_1"/>
    <property type="match status" value="1"/>
</dbReference>
<dbReference type="OrthoDB" id="9915397at2"/>
<sequence>MLKKYFDYLAILDDSNQQLNLNAIDVLLLNYVAKAEYENRKLNVMDLLLQRHIASQAAIHGRLKKLVGSGLIELKENKSDGRVKGVTLTKLARKRYEILSKAIA</sequence>
<dbReference type="Gene3D" id="1.10.10.10">
    <property type="entry name" value="Winged helix-like DNA-binding domain superfamily/Winged helix DNA-binding domain"/>
    <property type="match status" value="1"/>
</dbReference>
<dbReference type="AlphaFoldDB" id="A0A240E016"/>
<dbReference type="EMBL" id="OANS01000003">
    <property type="protein sequence ID" value="SNX28778.1"/>
    <property type="molecule type" value="Genomic_DNA"/>
</dbReference>
<dbReference type="GO" id="GO:0003700">
    <property type="term" value="F:DNA-binding transcription factor activity"/>
    <property type="evidence" value="ECO:0007669"/>
    <property type="project" value="InterPro"/>
</dbReference>
<dbReference type="InterPro" id="IPR036390">
    <property type="entry name" value="WH_DNA-bd_sf"/>
</dbReference>
<dbReference type="GO" id="GO:0003677">
    <property type="term" value="F:DNA binding"/>
    <property type="evidence" value="ECO:0007669"/>
    <property type="project" value="UniProtKB-KW"/>
</dbReference>
<proteinExistence type="predicted"/>
<evidence type="ECO:0000313" key="2">
    <source>
        <dbReference type="Proteomes" id="UP000218069"/>
    </source>
</evidence>
<dbReference type="InterPro" id="IPR036388">
    <property type="entry name" value="WH-like_DNA-bd_sf"/>
</dbReference>
<dbReference type="Proteomes" id="UP000218069">
    <property type="component" value="Unassembled WGS sequence"/>
</dbReference>